<accession>X0BNQ6</accession>
<dbReference type="AlphaFoldDB" id="X0BNQ6"/>
<protein>
    <submittedName>
        <fullName evidence="1">Uncharacterized protein</fullName>
    </submittedName>
</protein>
<proteinExistence type="predicted"/>
<reference evidence="1 2" key="1">
    <citation type="submission" date="2011-11" db="EMBL/GenBank/DDBJ databases">
        <title>The Genome Sequence of Fusarium oxysporum PHW815.</title>
        <authorList>
            <consortium name="The Broad Institute Genome Sequencing Platform"/>
            <person name="Ma L.-J."/>
            <person name="Gale L.R."/>
            <person name="Schwartz D.C."/>
            <person name="Zhou S."/>
            <person name="Corby-Kistler H."/>
            <person name="Young S.K."/>
            <person name="Zeng Q."/>
            <person name="Gargeya S."/>
            <person name="Fitzgerald M."/>
            <person name="Haas B."/>
            <person name="Abouelleil A."/>
            <person name="Alvarado L."/>
            <person name="Arachchi H.M."/>
            <person name="Berlin A."/>
            <person name="Brown A."/>
            <person name="Chapman S.B."/>
            <person name="Chen Z."/>
            <person name="Dunbar C."/>
            <person name="Freedman E."/>
            <person name="Gearin G."/>
            <person name="Goldberg J."/>
            <person name="Griggs A."/>
            <person name="Gujja S."/>
            <person name="Heiman D."/>
            <person name="Howarth C."/>
            <person name="Larson L."/>
            <person name="Lui A."/>
            <person name="MacDonald P.J.P."/>
            <person name="Montmayeur A."/>
            <person name="Murphy C."/>
            <person name="Neiman D."/>
            <person name="Pearson M."/>
            <person name="Priest M."/>
            <person name="Roberts A."/>
            <person name="Saif S."/>
            <person name="Shea T."/>
            <person name="Shenoy N."/>
            <person name="Sisk P."/>
            <person name="Stolte C."/>
            <person name="Sykes S."/>
            <person name="Wortman J."/>
            <person name="Nusbaum C."/>
            <person name="Birren B."/>
        </authorList>
    </citation>
    <scope>NUCLEOTIDE SEQUENCE [LARGE SCALE GENOMIC DNA]</scope>
    <source>
        <strain evidence="1 2">54005</strain>
    </source>
</reference>
<organism evidence="1 2">
    <name type="scientific">Fusarium oxysporum f. sp. raphani 54005</name>
    <dbReference type="NCBI Taxonomy" id="1089458"/>
    <lineage>
        <taxon>Eukaryota</taxon>
        <taxon>Fungi</taxon>
        <taxon>Dikarya</taxon>
        <taxon>Ascomycota</taxon>
        <taxon>Pezizomycotina</taxon>
        <taxon>Sordariomycetes</taxon>
        <taxon>Hypocreomycetidae</taxon>
        <taxon>Hypocreales</taxon>
        <taxon>Nectriaceae</taxon>
        <taxon>Fusarium</taxon>
        <taxon>Fusarium oxysporum species complex</taxon>
    </lineage>
</organism>
<dbReference type="EMBL" id="JH658399">
    <property type="protein sequence ID" value="EXK83810.1"/>
    <property type="molecule type" value="Genomic_DNA"/>
</dbReference>
<sequence>MRYWGSARRLRRITSPSCCPTERRSRFLGASVLSHDFYQALMGSNNLSIPGLRVIAEWSIEHSCMSSDMQEKVYKDFEEKWFVFCRWIIDAYGQQ</sequence>
<evidence type="ECO:0000313" key="2">
    <source>
        <dbReference type="Proteomes" id="UP000030663"/>
    </source>
</evidence>
<dbReference type="OrthoDB" id="7202371at2759"/>
<dbReference type="HOGENOM" id="CLU_2372906_0_0_1"/>
<gene>
    <name evidence="1" type="ORF">FOQG_11970</name>
</gene>
<keyword evidence="2" id="KW-1185">Reference proteome</keyword>
<name>X0BNQ6_FUSOX</name>
<evidence type="ECO:0000313" key="1">
    <source>
        <dbReference type="EMBL" id="EXK83810.1"/>
    </source>
</evidence>
<dbReference type="Gene3D" id="3.20.20.140">
    <property type="entry name" value="Metal-dependent hydrolases"/>
    <property type="match status" value="1"/>
</dbReference>
<dbReference type="Proteomes" id="UP000030663">
    <property type="component" value="Unassembled WGS sequence"/>
</dbReference>